<dbReference type="Gene3D" id="3.40.50.720">
    <property type="entry name" value="NAD(P)-binding Rossmann-like Domain"/>
    <property type="match status" value="1"/>
</dbReference>
<evidence type="ECO:0000256" key="1">
    <source>
        <dbReference type="ARBA" id="ARBA00007637"/>
    </source>
</evidence>
<dbReference type="Gene3D" id="3.90.25.10">
    <property type="entry name" value="UDP-galactose 4-epimerase, domain 1"/>
    <property type="match status" value="1"/>
</dbReference>
<keyword evidence="2" id="KW-1133">Transmembrane helix</keyword>
<evidence type="ECO:0000313" key="5">
    <source>
        <dbReference type="EMBL" id="RNB80452.1"/>
    </source>
</evidence>
<gene>
    <name evidence="5" type="ORF">EDM59_24260</name>
</gene>
<sequence length="736" mass="83450">MKVLVTGGYGFIGSFVAERFYKEGYQVYILDNLSSGDRHNVDFKHKSFLFSVEDKKCEEVFRSNKFDVVVHLAAQINVQTSMEDPLLDSTSNILGLVNMLRLSSKHRVEKFIFASSAAVYGRNEHMPLSEADECDPISIYGMNKLIGEQYCHKWKEFYGLDTLCFRFANVYGPRQGSIGEGGVISTFLERLYTDQEIDLHGDGSQTRDFIYVEDVADAIYRAGTTDYSGVLNLSTNKQSSINELIGLLGEEKTFKGINHSPKRKGDIDVSVLDNTRVKRRLDWVPMYSLREGLAKTSRWFAAGGLQRENEKRARTAEPDTARPSFVADIRPYVENLLAFLVVLALSIYTTQSGMFDLKLIYIVLISAIYGTKQSILAVILSCGLFIGESLHNGREIVSLLYDASVLFHIAIYFIIGIAVGYSMDKRSKEVVSTQFEKQAVEEKYDFLKEMYNDNLQVKDELQQQIVNSEDSFGKMYAITKELDSLEPERVLQSAVHVLEKIMKSDEISIYTMNQNNTFLRLVAKSNKTGFDLPRSLKVSDHSYLTSLMHTQKIYVEAHMREDRPILAAPILDNGKMVAMVAIQHLGFEHFTLYTQNLFQVAVQLISAALSRSLRHMNSTYKDRYIAETAILRPPYFYEMVKSKREAKQRLNTDFTILSVDRAGEEYEAISPKIAGSLREADYIGIDEAGELFIILSNSNELEAAFVVERLKRKGIAAWIVAERDRPILTLKDGAYV</sequence>
<dbReference type="PANTHER" id="PTHR43000">
    <property type="entry name" value="DTDP-D-GLUCOSE 4,6-DEHYDRATASE-RELATED"/>
    <property type="match status" value="1"/>
</dbReference>
<protein>
    <submittedName>
        <fullName evidence="5">NAD-dependent epimerase/dehydratase family protein</fullName>
    </submittedName>
</protein>
<keyword evidence="6" id="KW-1185">Reference proteome</keyword>
<dbReference type="InterPro" id="IPR001509">
    <property type="entry name" value="Epimerase_deHydtase"/>
</dbReference>
<organism evidence="5 6">
    <name type="scientific">Brevibacillus nitrificans</name>
    <dbReference type="NCBI Taxonomy" id="651560"/>
    <lineage>
        <taxon>Bacteria</taxon>
        <taxon>Bacillati</taxon>
        <taxon>Bacillota</taxon>
        <taxon>Bacilli</taxon>
        <taxon>Bacillales</taxon>
        <taxon>Paenibacillaceae</taxon>
        <taxon>Brevibacillus</taxon>
    </lineage>
</organism>
<proteinExistence type="inferred from homology"/>
<dbReference type="Proteomes" id="UP000269573">
    <property type="component" value="Unassembled WGS sequence"/>
</dbReference>
<dbReference type="SUPFAM" id="SSF55781">
    <property type="entry name" value="GAF domain-like"/>
    <property type="match status" value="1"/>
</dbReference>
<feature type="transmembrane region" description="Helical" evidence="2">
    <location>
        <begin position="360"/>
        <end position="387"/>
    </location>
</feature>
<dbReference type="Pfam" id="PF01370">
    <property type="entry name" value="Epimerase"/>
    <property type="match status" value="1"/>
</dbReference>
<dbReference type="Gene3D" id="3.30.450.40">
    <property type="match status" value="1"/>
</dbReference>
<dbReference type="SUPFAM" id="SSF51735">
    <property type="entry name" value="NAD(P)-binding Rossmann-fold domains"/>
    <property type="match status" value="1"/>
</dbReference>
<comment type="caution">
    <text evidence="5">The sequence shown here is derived from an EMBL/GenBank/DDBJ whole genome shotgun (WGS) entry which is preliminary data.</text>
</comment>
<comment type="similarity">
    <text evidence="1">Belongs to the NAD(P)-dependent epimerase/dehydratase family.</text>
</comment>
<accession>A0A3M8CX86</accession>
<feature type="domain" description="NAD-dependent epimerase/dehydratase" evidence="3">
    <location>
        <begin position="3"/>
        <end position="225"/>
    </location>
</feature>
<evidence type="ECO:0000256" key="2">
    <source>
        <dbReference type="SAM" id="Phobius"/>
    </source>
</evidence>
<keyword evidence="2" id="KW-0472">Membrane</keyword>
<evidence type="ECO:0000313" key="6">
    <source>
        <dbReference type="Proteomes" id="UP000269573"/>
    </source>
</evidence>
<keyword evidence="2" id="KW-0812">Transmembrane</keyword>
<reference evidence="5 6" key="1">
    <citation type="submission" date="2018-10" db="EMBL/GenBank/DDBJ databases">
        <title>Phylogenomics of Brevibacillus.</title>
        <authorList>
            <person name="Dunlap C."/>
        </authorList>
    </citation>
    <scope>NUCLEOTIDE SEQUENCE [LARGE SCALE GENOMIC DNA]</scope>
    <source>
        <strain evidence="5 6">JCM 15774</strain>
    </source>
</reference>
<dbReference type="InterPro" id="IPR003018">
    <property type="entry name" value="GAF"/>
</dbReference>
<name>A0A3M8CX86_9BACL</name>
<dbReference type="AlphaFoldDB" id="A0A3M8CX86"/>
<dbReference type="InterPro" id="IPR029016">
    <property type="entry name" value="GAF-like_dom_sf"/>
</dbReference>
<feature type="domain" description="GAF" evidence="4">
    <location>
        <begin position="487"/>
        <end position="609"/>
    </location>
</feature>
<dbReference type="EMBL" id="RHHU01000017">
    <property type="protein sequence ID" value="RNB80452.1"/>
    <property type="molecule type" value="Genomic_DNA"/>
</dbReference>
<dbReference type="Pfam" id="PF01590">
    <property type="entry name" value="GAF"/>
    <property type="match status" value="1"/>
</dbReference>
<evidence type="ECO:0000259" key="3">
    <source>
        <dbReference type="Pfam" id="PF01370"/>
    </source>
</evidence>
<evidence type="ECO:0000259" key="4">
    <source>
        <dbReference type="Pfam" id="PF01590"/>
    </source>
</evidence>
<dbReference type="RefSeq" id="WP_122925964.1">
    <property type="nucleotide sequence ID" value="NZ_RHHU01000017.1"/>
</dbReference>
<dbReference type="InterPro" id="IPR036291">
    <property type="entry name" value="NAD(P)-bd_dom_sf"/>
</dbReference>
<feature type="transmembrane region" description="Helical" evidence="2">
    <location>
        <begin position="399"/>
        <end position="421"/>
    </location>
</feature>